<sequence>MVRRWTGFGAWVVWWAVITAVFWLLGEPAGRSSGLRGCAVTAAFVIVVGECGDRLRRRWASRRPGAREGDLSGRR</sequence>
<keyword evidence="3" id="KW-1185">Reference proteome</keyword>
<feature type="transmembrane region" description="Helical" evidence="1">
    <location>
        <begin position="7"/>
        <end position="26"/>
    </location>
</feature>
<gene>
    <name evidence="2" type="ORF">ACFY8O_12545</name>
</gene>
<dbReference type="EMBL" id="JBIBEG010000003">
    <property type="protein sequence ID" value="MFF5896744.1"/>
    <property type="molecule type" value="Genomic_DNA"/>
</dbReference>
<keyword evidence="1" id="KW-0472">Membrane</keyword>
<name>A0ABW6X3T5_9ACTN</name>
<dbReference type="RefSeq" id="WP_387901160.1">
    <property type="nucleotide sequence ID" value="NZ_JBIBEG010000003.1"/>
</dbReference>
<keyword evidence="1" id="KW-0812">Transmembrane</keyword>
<organism evidence="2 3">
    <name type="scientific">Streptomyces argenteolus</name>
    <dbReference type="NCBI Taxonomy" id="67274"/>
    <lineage>
        <taxon>Bacteria</taxon>
        <taxon>Bacillati</taxon>
        <taxon>Actinomycetota</taxon>
        <taxon>Actinomycetes</taxon>
        <taxon>Kitasatosporales</taxon>
        <taxon>Streptomycetaceae</taxon>
        <taxon>Streptomyces</taxon>
    </lineage>
</organism>
<evidence type="ECO:0000313" key="2">
    <source>
        <dbReference type="EMBL" id="MFF5896744.1"/>
    </source>
</evidence>
<evidence type="ECO:0000313" key="3">
    <source>
        <dbReference type="Proteomes" id="UP001602322"/>
    </source>
</evidence>
<dbReference type="Proteomes" id="UP001602322">
    <property type="component" value="Unassembled WGS sequence"/>
</dbReference>
<keyword evidence="1" id="KW-1133">Transmembrane helix</keyword>
<comment type="caution">
    <text evidence="2">The sequence shown here is derived from an EMBL/GenBank/DDBJ whole genome shotgun (WGS) entry which is preliminary data.</text>
</comment>
<reference evidence="2 3" key="1">
    <citation type="submission" date="2024-10" db="EMBL/GenBank/DDBJ databases">
        <title>The Natural Products Discovery Center: Release of the First 8490 Sequenced Strains for Exploring Actinobacteria Biosynthetic Diversity.</title>
        <authorList>
            <person name="Kalkreuter E."/>
            <person name="Kautsar S.A."/>
            <person name="Yang D."/>
            <person name="Bader C.D."/>
            <person name="Teijaro C.N."/>
            <person name="Fluegel L."/>
            <person name="Davis C.M."/>
            <person name="Simpson J.R."/>
            <person name="Lauterbach L."/>
            <person name="Steele A.D."/>
            <person name="Gui C."/>
            <person name="Meng S."/>
            <person name="Li G."/>
            <person name="Viehrig K."/>
            <person name="Ye F."/>
            <person name="Su P."/>
            <person name="Kiefer A.F."/>
            <person name="Nichols A."/>
            <person name="Cepeda A.J."/>
            <person name="Yan W."/>
            <person name="Fan B."/>
            <person name="Jiang Y."/>
            <person name="Adhikari A."/>
            <person name="Zheng C.-J."/>
            <person name="Schuster L."/>
            <person name="Cowan T.M."/>
            <person name="Smanski M.J."/>
            <person name="Chevrette M.G."/>
            <person name="De Carvalho L.P.S."/>
            <person name="Shen B."/>
        </authorList>
    </citation>
    <scope>NUCLEOTIDE SEQUENCE [LARGE SCALE GENOMIC DNA]</scope>
    <source>
        <strain evidence="2 3">NPDC012540</strain>
    </source>
</reference>
<protein>
    <submittedName>
        <fullName evidence="2">Uncharacterized protein</fullName>
    </submittedName>
</protein>
<accession>A0ABW6X3T5</accession>
<proteinExistence type="predicted"/>
<evidence type="ECO:0000256" key="1">
    <source>
        <dbReference type="SAM" id="Phobius"/>
    </source>
</evidence>